<evidence type="ECO:0000313" key="2">
    <source>
        <dbReference type="EMBL" id="SUM56602.1"/>
    </source>
</evidence>
<keyword evidence="7" id="KW-1185">Reference proteome</keyword>
<dbReference type="EMBL" id="UHDT01000002">
    <property type="protein sequence ID" value="SUN02125.1"/>
    <property type="molecule type" value="Genomic_DNA"/>
</dbReference>
<evidence type="ECO:0000313" key="7">
    <source>
        <dbReference type="Proteomes" id="UP000032366"/>
    </source>
</evidence>
<accession>A0A0D6XQY8</accession>
<dbReference type="Pfam" id="PF23767">
    <property type="entry name" value="TscA"/>
    <property type="match status" value="1"/>
</dbReference>
<dbReference type="STRING" id="569857.TP70_06475"/>
<name>A0A0D6XQY8_9STAP</name>
<dbReference type="OrthoDB" id="2399764at2"/>
<dbReference type="EMBL" id="UHDT01000002">
    <property type="protein sequence ID" value="SUN02112.1"/>
    <property type="molecule type" value="Genomic_DNA"/>
</dbReference>
<dbReference type="EMBL" id="UHDT01000001">
    <property type="protein sequence ID" value="SUM56602.1"/>
    <property type="molecule type" value="Genomic_DNA"/>
</dbReference>
<gene>
    <name evidence="2" type="ORF">NCTC13832_00256</name>
    <name evidence="3" type="ORF">NCTC13832_02360</name>
    <name evidence="4" type="ORF">NCTC13832_02373</name>
    <name evidence="5" type="ORF">NCTC13832_02387</name>
    <name evidence="6" type="ORF">NCTC13832_02400</name>
    <name evidence="1" type="ORF">TP70_06475</name>
</gene>
<evidence type="ECO:0000313" key="6">
    <source>
        <dbReference type="EMBL" id="SUN02152.1"/>
    </source>
</evidence>
<reference evidence="1 7" key="1">
    <citation type="submission" date="2015-01" db="EMBL/GenBank/DDBJ databases">
        <authorList>
            <person name="Guo J."/>
        </authorList>
    </citation>
    <scope>NUCLEOTIDE SEQUENCE [LARGE SCALE GENOMIC DNA]</scope>
    <source>
        <strain evidence="1 7">DSM 22147</strain>
    </source>
</reference>
<dbReference type="RefSeq" id="WP_044360459.1">
    <property type="nucleotide sequence ID" value="NZ_JXWY01000038.1"/>
</dbReference>
<organism evidence="4 8">
    <name type="scientific">Staphylococcus microti</name>
    <dbReference type="NCBI Taxonomy" id="569857"/>
    <lineage>
        <taxon>Bacteria</taxon>
        <taxon>Bacillati</taxon>
        <taxon>Bacillota</taxon>
        <taxon>Bacilli</taxon>
        <taxon>Bacillales</taxon>
        <taxon>Staphylococcaceae</taxon>
        <taxon>Staphylococcus</taxon>
    </lineage>
</organism>
<proteinExistence type="predicted"/>
<dbReference type="AlphaFoldDB" id="A0A0D6XQY8"/>
<evidence type="ECO:0000313" key="4">
    <source>
        <dbReference type="EMBL" id="SUN02125.1"/>
    </source>
</evidence>
<reference evidence="4 8" key="2">
    <citation type="submission" date="2018-06" db="EMBL/GenBank/DDBJ databases">
        <authorList>
            <consortium name="Pathogen Informatics"/>
            <person name="Doyle S."/>
        </authorList>
    </citation>
    <scope>NUCLEOTIDE SEQUENCE [LARGE SCALE GENOMIC DNA]</scope>
    <source>
        <strain evidence="4 8">NCTC13832</strain>
    </source>
</reference>
<dbReference type="Proteomes" id="UP000254100">
    <property type="component" value="Unassembled WGS sequence"/>
</dbReference>
<dbReference type="EMBL" id="UHDT01000003">
    <property type="protein sequence ID" value="SUN02139.1"/>
    <property type="molecule type" value="Genomic_DNA"/>
</dbReference>
<dbReference type="EMBL" id="UHDT01000003">
    <property type="protein sequence ID" value="SUN02152.1"/>
    <property type="molecule type" value="Genomic_DNA"/>
</dbReference>
<sequence length="69" mass="8319">MNQQQNEVLTDIYCTLEAVIEDKATEYTHKVREGNAEWYETVDREEHLESTMKWAMQQLENNFAIMEEY</sequence>
<dbReference type="NCBIfam" id="NF047365">
    <property type="entry name" value="TscA"/>
    <property type="match status" value="1"/>
</dbReference>
<dbReference type="InterPro" id="IPR055590">
    <property type="entry name" value="TscA"/>
</dbReference>
<evidence type="ECO:0000313" key="5">
    <source>
        <dbReference type="EMBL" id="SUN02139.1"/>
    </source>
</evidence>
<evidence type="ECO:0000313" key="3">
    <source>
        <dbReference type="EMBL" id="SUN02112.1"/>
    </source>
</evidence>
<dbReference type="EMBL" id="JXWY01000038">
    <property type="protein sequence ID" value="KIX90656.1"/>
    <property type="molecule type" value="Genomic_DNA"/>
</dbReference>
<evidence type="ECO:0000313" key="1">
    <source>
        <dbReference type="EMBL" id="KIX90656.1"/>
    </source>
</evidence>
<protein>
    <submittedName>
        <fullName evidence="1">Membrane protein</fullName>
    </submittedName>
    <submittedName>
        <fullName evidence="4">Pathogenicity island protein</fullName>
    </submittedName>
</protein>
<evidence type="ECO:0000313" key="8">
    <source>
        <dbReference type="Proteomes" id="UP000254100"/>
    </source>
</evidence>
<dbReference type="Proteomes" id="UP000032366">
    <property type="component" value="Unassembled WGS sequence"/>
</dbReference>